<dbReference type="NCBIfam" id="TIGR01550">
    <property type="entry name" value="DOC_P1"/>
    <property type="match status" value="1"/>
</dbReference>
<dbReference type="PANTHER" id="PTHR39426">
    <property type="entry name" value="HOMOLOGY TO DEATH-ON-CURING PROTEIN OF PHAGE P1"/>
    <property type="match status" value="1"/>
</dbReference>
<reference evidence="3 5" key="2">
    <citation type="submission" date="2019-03" db="EMBL/GenBank/DDBJ databases">
        <authorList>
            <person name="He R.-H."/>
        </authorList>
    </citation>
    <scope>NUCLEOTIDE SEQUENCE [LARGE SCALE GENOMIC DNA]</scope>
    <source>
        <strain evidence="3 5">DSM 19624</strain>
    </source>
</reference>
<dbReference type="RefSeq" id="WP_121285512.1">
    <property type="nucleotide sequence ID" value="NZ_RCCK01000013.1"/>
</dbReference>
<keyword evidence="5" id="KW-1185">Reference proteome</keyword>
<dbReference type="EMBL" id="RCCK01000013">
    <property type="protein sequence ID" value="RLJ73640.1"/>
    <property type="molecule type" value="Genomic_DNA"/>
</dbReference>
<dbReference type="EMBL" id="SOPX01000001">
    <property type="protein sequence ID" value="TFB32734.1"/>
    <property type="molecule type" value="Genomic_DNA"/>
</dbReference>
<name>A0A497Y0R5_9SPHI</name>
<dbReference type="OrthoDB" id="9802752at2"/>
<dbReference type="SUPFAM" id="SSF140931">
    <property type="entry name" value="Fic-like"/>
    <property type="match status" value="1"/>
</dbReference>
<dbReference type="InterPro" id="IPR053737">
    <property type="entry name" value="Type_II_TA_Toxin"/>
</dbReference>
<dbReference type="Pfam" id="PF02661">
    <property type="entry name" value="Fic"/>
    <property type="match status" value="1"/>
</dbReference>
<gene>
    <name evidence="2" type="ORF">BCL90_3801</name>
    <name evidence="3" type="ORF">E3V97_01460</name>
</gene>
<evidence type="ECO:0000313" key="2">
    <source>
        <dbReference type="EMBL" id="RLJ73640.1"/>
    </source>
</evidence>
<evidence type="ECO:0000313" key="5">
    <source>
        <dbReference type="Proteomes" id="UP000297429"/>
    </source>
</evidence>
<protein>
    <submittedName>
        <fullName evidence="2">Death-on-curing protein</fullName>
    </submittedName>
    <submittedName>
        <fullName evidence="3">Fic family protein</fullName>
    </submittedName>
</protein>
<feature type="domain" description="Fido" evidence="1">
    <location>
        <begin position="6"/>
        <end position="125"/>
    </location>
</feature>
<dbReference type="InterPro" id="IPR003812">
    <property type="entry name" value="Fido"/>
</dbReference>
<proteinExistence type="predicted"/>
<evidence type="ECO:0000259" key="1">
    <source>
        <dbReference type="PROSITE" id="PS51459"/>
    </source>
</evidence>
<dbReference type="Proteomes" id="UP000297429">
    <property type="component" value="Unassembled WGS sequence"/>
</dbReference>
<dbReference type="Gene3D" id="1.20.120.1870">
    <property type="entry name" value="Fic/DOC protein, Fido domain"/>
    <property type="match status" value="1"/>
</dbReference>
<dbReference type="PROSITE" id="PS51459">
    <property type="entry name" value="FIDO"/>
    <property type="match status" value="1"/>
</dbReference>
<evidence type="ECO:0000313" key="3">
    <source>
        <dbReference type="EMBL" id="TFB32734.1"/>
    </source>
</evidence>
<dbReference type="GO" id="GO:0016301">
    <property type="term" value="F:kinase activity"/>
    <property type="evidence" value="ECO:0007669"/>
    <property type="project" value="InterPro"/>
</dbReference>
<dbReference type="Proteomes" id="UP000273898">
    <property type="component" value="Unassembled WGS sequence"/>
</dbReference>
<reference evidence="2 4" key="1">
    <citation type="submission" date="2018-10" db="EMBL/GenBank/DDBJ databases">
        <title>Genomic Encyclopedia of Archaeal and Bacterial Type Strains, Phase II (KMG-II): from individual species to whole genera.</title>
        <authorList>
            <person name="Goeker M."/>
        </authorList>
    </citation>
    <scope>NUCLEOTIDE SEQUENCE [LARGE SCALE GENOMIC DNA]</scope>
    <source>
        <strain evidence="2 4">DSM 19624</strain>
    </source>
</reference>
<dbReference type="AlphaFoldDB" id="A0A497Y0R5"/>
<dbReference type="PANTHER" id="PTHR39426:SF1">
    <property type="entry name" value="HOMOLOGY TO DEATH-ON-CURING PROTEIN OF PHAGE P1"/>
    <property type="match status" value="1"/>
</dbReference>
<dbReference type="InterPro" id="IPR006440">
    <property type="entry name" value="Doc"/>
</dbReference>
<comment type="caution">
    <text evidence="2">The sequence shown here is derived from an EMBL/GenBank/DDBJ whole genome shotgun (WGS) entry which is preliminary data.</text>
</comment>
<dbReference type="InterPro" id="IPR036597">
    <property type="entry name" value="Fido-like_dom_sf"/>
</dbReference>
<evidence type="ECO:0000313" key="4">
    <source>
        <dbReference type="Proteomes" id="UP000273898"/>
    </source>
</evidence>
<sequence>MQLLYFDVNHAVREHDFIIDKSGGRHGYKDLGLVESVLEHMTNDLYYPEIEDKAAFLCYSIIKNHSFTDGNKRSAIVLTSYFLEINGLGHCVSHFIREIENYAVYVAANFINQEVLHDIITSIIYEDDYTEELKIEIASALSNQLPMILDSEEEEQDDAF</sequence>
<organism evidence="2 4">
    <name type="scientific">Pedobacter alluvionis</name>
    <dbReference type="NCBI Taxonomy" id="475253"/>
    <lineage>
        <taxon>Bacteria</taxon>
        <taxon>Pseudomonadati</taxon>
        <taxon>Bacteroidota</taxon>
        <taxon>Sphingobacteriia</taxon>
        <taxon>Sphingobacteriales</taxon>
        <taxon>Sphingobacteriaceae</taxon>
        <taxon>Pedobacter</taxon>
    </lineage>
</organism>
<accession>A0A497Y0R5</accession>